<dbReference type="OrthoDB" id="8043223at2759"/>
<feature type="region of interest" description="Disordered" evidence="1">
    <location>
        <begin position="75"/>
        <end position="138"/>
    </location>
</feature>
<dbReference type="EMBL" id="LNIX01000011">
    <property type="protein sequence ID" value="OXA48850.1"/>
    <property type="molecule type" value="Genomic_DNA"/>
</dbReference>
<reference evidence="2 3" key="1">
    <citation type="submission" date="2015-12" db="EMBL/GenBank/DDBJ databases">
        <title>The genome of Folsomia candida.</title>
        <authorList>
            <person name="Faddeeva A."/>
            <person name="Derks M.F."/>
            <person name="Anvar Y."/>
            <person name="Smit S."/>
            <person name="Van Straalen N."/>
            <person name="Roelofs D."/>
        </authorList>
    </citation>
    <scope>NUCLEOTIDE SEQUENCE [LARGE SCALE GENOMIC DNA]</scope>
    <source>
        <strain evidence="2 3">VU population</strain>
        <tissue evidence="2">Whole body</tissue>
    </source>
</reference>
<dbReference type="AlphaFoldDB" id="A0A226DUV8"/>
<feature type="non-terminal residue" evidence="2">
    <location>
        <position position="138"/>
    </location>
</feature>
<keyword evidence="3" id="KW-1185">Reference proteome</keyword>
<evidence type="ECO:0000313" key="2">
    <source>
        <dbReference type="EMBL" id="OXA48850.1"/>
    </source>
</evidence>
<evidence type="ECO:0000256" key="1">
    <source>
        <dbReference type="SAM" id="MobiDB-lite"/>
    </source>
</evidence>
<evidence type="ECO:0000313" key="3">
    <source>
        <dbReference type="Proteomes" id="UP000198287"/>
    </source>
</evidence>
<feature type="compositionally biased region" description="Basic and acidic residues" evidence="1">
    <location>
        <begin position="23"/>
        <end position="43"/>
    </location>
</feature>
<dbReference type="Proteomes" id="UP000198287">
    <property type="component" value="Unassembled WGS sequence"/>
</dbReference>
<feature type="compositionally biased region" description="Basic and acidic residues" evidence="1">
    <location>
        <begin position="115"/>
        <end position="124"/>
    </location>
</feature>
<name>A0A226DUV8_FOLCA</name>
<sequence>MESIPSTSASRMRKHRASLSVEDLEKRRAADRLRKSRKKDEANRQVILTTNQLDHIGNDIEIVDAHETSTSDVEIISADEETSNDVEVENSPRMPLSSTERSRIHRAGASAVVIEQRRRSERIRGQQNRGAETEEEKA</sequence>
<comment type="caution">
    <text evidence="2">The sequence shown here is derived from an EMBL/GenBank/DDBJ whole genome shotgun (WGS) entry which is preliminary data.</text>
</comment>
<feature type="compositionally biased region" description="Polar residues" evidence="1">
    <location>
        <begin position="1"/>
        <end position="10"/>
    </location>
</feature>
<protein>
    <submittedName>
        <fullName evidence="2">Uncharacterized protein</fullName>
    </submittedName>
</protein>
<gene>
    <name evidence="2" type="ORF">Fcan01_16156</name>
</gene>
<accession>A0A226DUV8</accession>
<organism evidence="2 3">
    <name type="scientific">Folsomia candida</name>
    <name type="common">Springtail</name>
    <dbReference type="NCBI Taxonomy" id="158441"/>
    <lineage>
        <taxon>Eukaryota</taxon>
        <taxon>Metazoa</taxon>
        <taxon>Ecdysozoa</taxon>
        <taxon>Arthropoda</taxon>
        <taxon>Hexapoda</taxon>
        <taxon>Collembola</taxon>
        <taxon>Entomobryomorpha</taxon>
        <taxon>Isotomoidea</taxon>
        <taxon>Isotomidae</taxon>
        <taxon>Proisotominae</taxon>
        <taxon>Folsomia</taxon>
    </lineage>
</organism>
<proteinExistence type="predicted"/>
<feature type="compositionally biased region" description="Acidic residues" evidence="1">
    <location>
        <begin position="77"/>
        <end position="88"/>
    </location>
</feature>
<feature type="region of interest" description="Disordered" evidence="1">
    <location>
        <begin position="1"/>
        <end position="43"/>
    </location>
</feature>